<proteinExistence type="predicted"/>
<sequence length="67" mass="6819">MLITPRCARIAAAGAVGAGALTSALLFGGTPIAQAAPPATVTSFAERLRGLPRDPYRGTRQGGANRR</sequence>
<gene>
    <name evidence="2" type="ORF">A9X01_11700</name>
</gene>
<evidence type="ECO:0000313" key="2">
    <source>
        <dbReference type="EMBL" id="OBI90506.1"/>
    </source>
</evidence>
<feature type="chain" id="PRO_5008321153" evidence="1">
    <location>
        <begin position="36"/>
        <end position="67"/>
    </location>
</feature>
<evidence type="ECO:0000313" key="3">
    <source>
        <dbReference type="Proteomes" id="UP000093795"/>
    </source>
</evidence>
<reference evidence="2 3" key="1">
    <citation type="submission" date="2016-06" db="EMBL/GenBank/DDBJ databases">
        <authorList>
            <person name="Kjaerup R.B."/>
            <person name="Dalgaard T.S."/>
            <person name="Juul-Madsen H.R."/>
        </authorList>
    </citation>
    <scope>NUCLEOTIDE SEQUENCE [LARGE SCALE GENOMIC DNA]</scope>
    <source>
        <strain evidence="2 3">1081914.2</strain>
    </source>
</reference>
<keyword evidence="1" id="KW-0732">Signal</keyword>
<evidence type="ECO:0000256" key="1">
    <source>
        <dbReference type="SAM" id="SignalP"/>
    </source>
</evidence>
<feature type="signal peptide" evidence="1">
    <location>
        <begin position="1"/>
        <end position="35"/>
    </location>
</feature>
<dbReference type="EMBL" id="LZKQ01000037">
    <property type="protein sequence ID" value="OBI90506.1"/>
    <property type="molecule type" value="Genomic_DNA"/>
</dbReference>
<name>A0A1A3CWR4_MYCAS</name>
<comment type="caution">
    <text evidence="2">The sequence shown here is derived from an EMBL/GenBank/DDBJ whole genome shotgun (WGS) entry which is preliminary data.</text>
</comment>
<dbReference type="AlphaFoldDB" id="A0A1A3CWR4"/>
<protein>
    <submittedName>
        <fullName evidence="2">Uncharacterized protein</fullName>
    </submittedName>
</protein>
<dbReference type="STRING" id="1790.A5645_02150"/>
<organism evidence="2 3">
    <name type="scientific">Mycobacterium asiaticum</name>
    <dbReference type="NCBI Taxonomy" id="1790"/>
    <lineage>
        <taxon>Bacteria</taxon>
        <taxon>Bacillati</taxon>
        <taxon>Actinomycetota</taxon>
        <taxon>Actinomycetes</taxon>
        <taxon>Mycobacteriales</taxon>
        <taxon>Mycobacteriaceae</taxon>
        <taxon>Mycobacterium</taxon>
    </lineage>
</organism>
<accession>A0A1A3CWR4</accession>
<dbReference type="Proteomes" id="UP000093795">
    <property type="component" value="Unassembled WGS sequence"/>
</dbReference>
<dbReference type="RefSeq" id="WP_065119276.1">
    <property type="nucleotide sequence ID" value="NZ_LZKQ01000037.1"/>
</dbReference>